<organism evidence="1 2">
    <name type="scientific">Rotaria socialis</name>
    <dbReference type="NCBI Taxonomy" id="392032"/>
    <lineage>
        <taxon>Eukaryota</taxon>
        <taxon>Metazoa</taxon>
        <taxon>Spiralia</taxon>
        <taxon>Gnathifera</taxon>
        <taxon>Rotifera</taxon>
        <taxon>Eurotatoria</taxon>
        <taxon>Bdelloidea</taxon>
        <taxon>Philodinida</taxon>
        <taxon>Philodinidae</taxon>
        <taxon>Rotaria</taxon>
    </lineage>
</organism>
<dbReference type="EMBL" id="CAJOBQ010009159">
    <property type="protein sequence ID" value="CAF4696982.1"/>
    <property type="molecule type" value="Genomic_DNA"/>
</dbReference>
<feature type="non-terminal residue" evidence="1">
    <location>
        <position position="1"/>
    </location>
</feature>
<accession>A0A821IAJ8</accession>
<evidence type="ECO:0000313" key="1">
    <source>
        <dbReference type="EMBL" id="CAF4696982.1"/>
    </source>
</evidence>
<sequence>DERSTALKKMPEFSQKKLDCGGRDWHFDGPDDYWHKICDWENWTTDNWLVFRFGDWKCLWHHRFHATCSNNPGYGAHEFILRDINDDGVASACRLFPNHFSSNNEILRLPDGFENLICVCDKRKALEIKCNISFTAQSNWRIFE</sequence>
<dbReference type="Proteomes" id="UP000663862">
    <property type="component" value="Unassembled WGS sequence"/>
</dbReference>
<protein>
    <submittedName>
        <fullName evidence="1">Uncharacterized protein</fullName>
    </submittedName>
</protein>
<proteinExistence type="predicted"/>
<dbReference type="AlphaFoldDB" id="A0A821IAJ8"/>
<gene>
    <name evidence="1" type="ORF">TSG867_LOCUS33143</name>
</gene>
<evidence type="ECO:0000313" key="2">
    <source>
        <dbReference type="Proteomes" id="UP000663862"/>
    </source>
</evidence>
<name>A0A821IAJ8_9BILA</name>
<reference evidence="1" key="1">
    <citation type="submission" date="2021-02" db="EMBL/GenBank/DDBJ databases">
        <authorList>
            <person name="Nowell W R."/>
        </authorList>
    </citation>
    <scope>NUCLEOTIDE SEQUENCE</scope>
</reference>
<comment type="caution">
    <text evidence="1">The sequence shown here is derived from an EMBL/GenBank/DDBJ whole genome shotgun (WGS) entry which is preliminary data.</text>
</comment>